<feature type="compositionally biased region" description="Basic and acidic residues" evidence="1">
    <location>
        <begin position="1"/>
        <end position="20"/>
    </location>
</feature>
<gene>
    <name evidence="2" type="ORF">OBRU01_07697</name>
</gene>
<evidence type="ECO:0000256" key="1">
    <source>
        <dbReference type="SAM" id="MobiDB-lite"/>
    </source>
</evidence>
<dbReference type="GO" id="GO:0005886">
    <property type="term" value="C:plasma membrane"/>
    <property type="evidence" value="ECO:0007669"/>
    <property type="project" value="TreeGrafter"/>
</dbReference>
<dbReference type="EMBL" id="JTDY01000953">
    <property type="protein sequence ID" value="KOB75306.1"/>
    <property type="molecule type" value="Genomic_DNA"/>
</dbReference>
<dbReference type="STRING" id="104452.A0A0L7LJD5"/>
<keyword evidence="3" id="KW-1185">Reference proteome</keyword>
<dbReference type="GO" id="GO:0005925">
    <property type="term" value="C:focal adhesion"/>
    <property type="evidence" value="ECO:0007669"/>
    <property type="project" value="TreeGrafter"/>
</dbReference>
<dbReference type="GO" id="GO:0005178">
    <property type="term" value="F:integrin binding"/>
    <property type="evidence" value="ECO:0007669"/>
    <property type="project" value="TreeGrafter"/>
</dbReference>
<dbReference type="GO" id="GO:0030036">
    <property type="term" value="P:actin cytoskeleton organization"/>
    <property type="evidence" value="ECO:0007669"/>
    <property type="project" value="TreeGrafter"/>
</dbReference>
<dbReference type="AlphaFoldDB" id="A0A0L7LJD5"/>
<feature type="non-terminal residue" evidence="2">
    <location>
        <position position="1"/>
    </location>
</feature>
<comment type="caution">
    <text evidence="2">The sequence shown here is derived from an EMBL/GenBank/DDBJ whole genome shotgun (WGS) entry which is preliminary data.</text>
</comment>
<dbReference type="Proteomes" id="UP000037510">
    <property type="component" value="Unassembled WGS sequence"/>
</dbReference>
<sequence length="125" mass="14327">LREDAASGPVEGRRRPDDQHLLQARHHQSRGVWTEEEAEEAKENKGAGHSGTLTLKKKSQLKDRDLQFEQLSKKLKTDDNVEWIDTHKTLSEACVGPQATVLLKRRLYYSDRNVDSRDPVQLNLL</sequence>
<feature type="region of interest" description="Disordered" evidence="1">
    <location>
        <begin position="1"/>
        <end position="58"/>
    </location>
</feature>
<dbReference type="GO" id="GO:0098609">
    <property type="term" value="P:cell-cell adhesion"/>
    <property type="evidence" value="ECO:0007669"/>
    <property type="project" value="TreeGrafter"/>
</dbReference>
<dbReference type="PANTHER" id="PTHR19981">
    <property type="entry name" value="TALIN"/>
    <property type="match status" value="1"/>
</dbReference>
<dbReference type="PANTHER" id="PTHR19981:SF1">
    <property type="entry name" value="RHEA, ISOFORM B"/>
    <property type="match status" value="1"/>
</dbReference>
<evidence type="ECO:0000313" key="3">
    <source>
        <dbReference type="Proteomes" id="UP000037510"/>
    </source>
</evidence>
<protein>
    <submittedName>
        <fullName evidence="2">Apolipophorin</fullName>
    </submittedName>
</protein>
<dbReference type="GO" id="GO:0005737">
    <property type="term" value="C:cytoplasm"/>
    <property type="evidence" value="ECO:0007669"/>
    <property type="project" value="TreeGrafter"/>
</dbReference>
<proteinExistence type="predicted"/>
<reference evidence="2 3" key="1">
    <citation type="journal article" date="2015" name="Genome Biol. Evol.">
        <title>The genome of winter moth (Operophtera brumata) provides a genomic perspective on sexual dimorphism and phenology.</title>
        <authorList>
            <person name="Derks M.F."/>
            <person name="Smit S."/>
            <person name="Salis L."/>
            <person name="Schijlen E."/>
            <person name="Bossers A."/>
            <person name="Mateman C."/>
            <person name="Pijl A.S."/>
            <person name="de Ridder D."/>
            <person name="Groenen M.A."/>
            <person name="Visser M.E."/>
            <person name="Megens H.J."/>
        </authorList>
    </citation>
    <scope>NUCLEOTIDE SEQUENCE [LARGE SCALE GENOMIC DNA]</scope>
    <source>
        <strain evidence="2">WM2013NL</strain>
        <tissue evidence="2">Head and thorax</tissue>
    </source>
</reference>
<feature type="non-terminal residue" evidence="2">
    <location>
        <position position="125"/>
    </location>
</feature>
<organism evidence="2 3">
    <name type="scientific">Operophtera brumata</name>
    <name type="common">Winter moth</name>
    <name type="synonym">Phalaena brumata</name>
    <dbReference type="NCBI Taxonomy" id="104452"/>
    <lineage>
        <taxon>Eukaryota</taxon>
        <taxon>Metazoa</taxon>
        <taxon>Ecdysozoa</taxon>
        <taxon>Arthropoda</taxon>
        <taxon>Hexapoda</taxon>
        <taxon>Insecta</taxon>
        <taxon>Pterygota</taxon>
        <taxon>Neoptera</taxon>
        <taxon>Endopterygota</taxon>
        <taxon>Lepidoptera</taxon>
        <taxon>Glossata</taxon>
        <taxon>Ditrysia</taxon>
        <taxon>Geometroidea</taxon>
        <taxon>Geometridae</taxon>
        <taxon>Larentiinae</taxon>
        <taxon>Operophtera</taxon>
    </lineage>
</organism>
<accession>A0A0L7LJD5</accession>
<name>A0A0L7LJD5_OPEBR</name>
<evidence type="ECO:0000313" key="2">
    <source>
        <dbReference type="EMBL" id="KOB75306.1"/>
    </source>
</evidence>